<dbReference type="EMBL" id="CP012670">
    <property type="protein sequence ID" value="AUX20265.1"/>
    <property type="molecule type" value="Genomic_DNA"/>
</dbReference>
<sequence>MEAEAALESAWELSPTFDVAYNLGNTKYQMKKHREAAQHLSYALRNWPLIKAAARLKPIAEQRLAESRSQVGAVTVTVSAAGAEVLVDGKAMGKAPLEGEIFVEPGEHQVEARLEAYVPANQTVRVAKGGTAEVTLAMAPVQREAQEVASGANAEAGASTPGARAGAPVAEPSPAAPVEPVPPPPGRSWVPVIALGVASAVGLGVGIGTTVASNNANSEARAQQGKIFGAGGGCLASPSFVGQCTELHRAAESAGRLGDVALGSYIASGALATAALTYALWPTRSAEKATAVLVLPEPRGDGISFVMVSAW</sequence>
<feature type="domain" description="PEGA" evidence="2">
    <location>
        <begin position="72"/>
        <end position="140"/>
    </location>
</feature>
<dbReference type="AlphaFoldDB" id="A0A4P2PU42"/>
<reference evidence="3 4" key="1">
    <citation type="submission" date="2015-09" db="EMBL/GenBank/DDBJ databases">
        <title>Sorangium comparison.</title>
        <authorList>
            <person name="Zaburannyi N."/>
            <person name="Bunk B."/>
            <person name="Overmann J."/>
            <person name="Mueller R."/>
        </authorList>
    </citation>
    <scope>NUCLEOTIDE SEQUENCE [LARGE SCALE GENOMIC DNA]</scope>
    <source>
        <strain evidence="3 4">So ceGT47</strain>
    </source>
</reference>
<evidence type="ECO:0000259" key="2">
    <source>
        <dbReference type="Pfam" id="PF08308"/>
    </source>
</evidence>
<accession>A0A4P2PU42</accession>
<protein>
    <recommendedName>
        <fullName evidence="2">PEGA domain-containing protein</fullName>
    </recommendedName>
</protein>
<organism evidence="3 4">
    <name type="scientific">Sorangium cellulosum</name>
    <name type="common">Polyangium cellulosum</name>
    <dbReference type="NCBI Taxonomy" id="56"/>
    <lineage>
        <taxon>Bacteria</taxon>
        <taxon>Pseudomonadati</taxon>
        <taxon>Myxococcota</taxon>
        <taxon>Polyangia</taxon>
        <taxon>Polyangiales</taxon>
        <taxon>Polyangiaceae</taxon>
        <taxon>Sorangium</taxon>
    </lineage>
</organism>
<proteinExistence type="predicted"/>
<dbReference type="RefSeq" id="WP_242515842.1">
    <property type="nucleotide sequence ID" value="NZ_CP012670.1"/>
</dbReference>
<dbReference type="InterPro" id="IPR013229">
    <property type="entry name" value="PEGA"/>
</dbReference>
<dbReference type="SUPFAM" id="SSF48452">
    <property type="entry name" value="TPR-like"/>
    <property type="match status" value="1"/>
</dbReference>
<dbReference type="InterPro" id="IPR011990">
    <property type="entry name" value="TPR-like_helical_dom_sf"/>
</dbReference>
<name>A0A4P2PU42_SORCE</name>
<evidence type="ECO:0000313" key="3">
    <source>
        <dbReference type="EMBL" id="AUX20265.1"/>
    </source>
</evidence>
<dbReference type="Gene3D" id="1.25.40.10">
    <property type="entry name" value="Tetratricopeptide repeat domain"/>
    <property type="match status" value="1"/>
</dbReference>
<gene>
    <name evidence="3" type="ORF">SOCEGT47_007310</name>
</gene>
<dbReference type="Pfam" id="PF08308">
    <property type="entry name" value="PEGA"/>
    <property type="match status" value="1"/>
</dbReference>
<evidence type="ECO:0000313" key="4">
    <source>
        <dbReference type="Proteomes" id="UP000295781"/>
    </source>
</evidence>
<feature type="region of interest" description="Disordered" evidence="1">
    <location>
        <begin position="148"/>
        <end position="182"/>
    </location>
</feature>
<dbReference type="Proteomes" id="UP000295781">
    <property type="component" value="Chromosome"/>
</dbReference>
<evidence type="ECO:0000256" key="1">
    <source>
        <dbReference type="SAM" id="MobiDB-lite"/>
    </source>
</evidence>